<organism evidence="2 3">
    <name type="scientific">Popillia japonica</name>
    <name type="common">Japanese beetle</name>
    <dbReference type="NCBI Taxonomy" id="7064"/>
    <lineage>
        <taxon>Eukaryota</taxon>
        <taxon>Metazoa</taxon>
        <taxon>Ecdysozoa</taxon>
        <taxon>Arthropoda</taxon>
        <taxon>Hexapoda</taxon>
        <taxon>Insecta</taxon>
        <taxon>Pterygota</taxon>
        <taxon>Neoptera</taxon>
        <taxon>Endopterygota</taxon>
        <taxon>Coleoptera</taxon>
        <taxon>Polyphaga</taxon>
        <taxon>Scarabaeiformia</taxon>
        <taxon>Scarabaeidae</taxon>
        <taxon>Rutelinae</taxon>
        <taxon>Popillia</taxon>
    </lineage>
</organism>
<dbReference type="AlphaFoldDB" id="A0AAW1K1B8"/>
<dbReference type="EMBL" id="JASPKY010000283">
    <property type="protein sequence ID" value="KAK9711261.1"/>
    <property type="molecule type" value="Genomic_DNA"/>
</dbReference>
<accession>A0AAW1K1B8</accession>
<protein>
    <submittedName>
        <fullName evidence="2">Uncharacterized protein</fullName>
    </submittedName>
</protein>
<sequence>MCKTILGSSTSSLNATDAVGVSIAKKLQRMHPTQAIFAESIINQVLTKGLLGTLTDNTKLYNGRYSEPFRSPNYSSIASRPSSAFSYSSGDISQSVGQRQYTALSTAGNSQTQVILDINPDSDTSATLFYENSEDLLST</sequence>
<name>A0AAW1K1B8_POPJA</name>
<feature type="region of interest" description="Disordered" evidence="1">
    <location>
        <begin position="72"/>
        <end position="91"/>
    </location>
</feature>
<gene>
    <name evidence="2" type="ORF">QE152_g25558</name>
</gene>
<evidence type="ECO:0000256" key="1">
    <source>
        <dbReference type="SAM" id="MobiDB-lite"/>
    </source>
</evidence>
<reference evidence="2 3" key="1">
    <citation type="journal article" date="2024" name="BMC Genomics">
        <title>De novo assembly and annotation of Popillia japonica's genome with initial clues to its potential as an invasive pest.</title>
        <authorList>
            <person name="Cucini C."/>
            <person name="Boschi S."/>
            <person name="Funari R."/>
            <person name="Cardaioli E."/>
            <person name="Iannotti N."/>
            <person name="Marturano G."/>
            <person name="Paoli F."/>
            <person name="Bruttini M."/>
            <person name="Carapelli A."/>
            <person name="Frati F."/>
            <person name="Nardi F."/>
        </authorList>
    </citation>
    <scope>NUCLEOTIDE SEQUENCE [LARGE SCALE GENOMIC DNA]</scope>
    <source>
        <strain evidence="2">DMR45628</strain>
    </source>
</reference>
<dbReference type="Proteomes" id="UP001458880">
    <property type="component" value="Unassembled WGS sequence"/>
</dbReference>
<feature type="compositionally biased region" description="Low complexity" evidence="1">
    <location>
        <begin position="72"/>
        <end position="89"/>
    </location>
</feature>
<evidence type="ECO:0000313" key="2">
    <source>
        <dbReference type="EMBL" id="KAK9711261.1"/>
    </source>
</evidence>
<comment type="caution">
    <text evidence="2">The sequence shown here is derived from an EMBL/GenBank/DDBJ whole genome shotgun (WGS) entry which is preliminary data.</text>
</comment>
<evidence type="ECO:0000313" key="3">
    <source>
        <dbReference type="Proteomes" id="UP001458880"/>
    </source>
</evidence>
<keyword evidence="3" id="KW-1185">Reference proteome</keyword>
<proteinExistence type="predicted"/>